<protein>
    <recommendedName>
        <fullName evidence="4">Nucleic acid-binding protein</fullName>
    </recommendedName>
</protein>
<evidence type="ECO:0008006" key="4">
    <source>
        <dbReference type="Google" id="ProtNLM"/>
    </source>
</evidence>
<sequence length="388" mass="43235">MASNACKLPMKFLTGAPASGSLSWIQEELLDEFIPCFYRFLGGKSSEKPPLLSASLSDTWPSWRTVTTVLLDDRPSTISDNDQSKHHHQADPGIRTSTDDLYDSVSNQANEDLDTSFAVHEFFEPSQVAPMAQFNTDLSLLEGSNYESFVGFGDTDYSITSNVDDSLLEKQTFPTREHLTDLSALPSADYLKRILPGTMTIDIIVGIVDISSTRTVTVRRQGSSYDMNVVELYVRDETKAGLKISIWLKPEACPGSRSPSHAQMRLRSLIFLLRRGDMVFMKNVALRSYLGEVCGQSLSNERYPNIGTRLALLSRREGLNWGEAAHDKLDSLPRPHAMKLERVQSWIMQFLGMARPSKRGESNATKILGKRKLESGELPADTQSDSES</sequence>
<feature type="region of interest" description="Disordered" evidence="1">
    <location>
        <begin position="74"/>
        <end position="101"/>
    </location>
</feature>
<accession>A0A6A6H865</accession>
<evidence type="ECO:0000313" key="2">
    <source>
        <dbReference type="EMBL" id="KAF2233991.1"/>
    </source>
</evidence>
<reference evidence="2" key="1">
    <citation type="journal article" date="2020" name="Stud. Mycol.">
        <title>101 Dothideomycetes genomes: a test case for predicting lifestyles and emergence of pathogens.</title>
        <authorList>
            <person name="Haridas S."/>
            <person name="Albert R."/>
            <person name="Binder M."/>
            <person name="Bloem J."/>
            <person name="Labutti K."/>
            <person name="Salamov A."/>
            <person name="Andreopoulos B."/>
            <person name="Baker S."/>
            <person name="Barry K."/>
            <person name="Bills G."/>
            <person name="Bluhm B."/>
            <person name="Cannon C."/>
            <person name="Castanera R."/>
            <person name="Culley D."/>
            <person name="Daum C."/>
            <person name="Ezra D."/>
            <person name="Gonzalez J."/>
            <person name="Henrissat B."/>
            <person name="Kuo A."/>
            <person name="Liang C."/>
            <person name="Lipzen A."/>
            <person name="Lutzoni F."/>
            <person name="Magnuson J."/>
            <person name="Mondo S."/>
            <person name="Nolan M."/>
            <person name="Ohm R."/>
            <person name="Pangilinan J."/>
            <person name="Park H.-J."/>
            <person name="Ramirez L."/>
            <person name="Alfaro M."/>
            <person name="Sun H."/>
            <person name="Tritt A."/>
            <person name="Yoshinaga Y."/>
            <person name="Zwiers L.-H."/>
            <person name="Turgeon B."/>
            <person name="Goodwin S."/>
            <person name="Spatafora J."/>
            <person name="Crous P."/>
            <person name="Grigoriev I."/>
        </authorList>
    </citation>
    <scope>NUCLEOTIDE SEQUENCE</scope>
    <source>
        <strain evidence="2">Tuck. ex Michener</strain>
    </source>
</reference>
<dbReference type="OrthoDB" id="5378679at2759"/>
<dbReference type="AlphaFoldDB" id="A0A6A6H865"/>
<organism evidence="2 3">
    <name type="scientific">Viridothelium virens</name>
    <name type="common">Speckled blister lichen</name>
    <name type="synonym">Trypethelium virens</name>
    <dbReference type="NCBI Taxonomy" id="1048519"/>
    <lineage>
        <taxon>Eukaryota</taxon>
        <taxon>Fungi</taxon>
        <taxon>Dikarya</taxon>
        <taxon>Ascomycota</taxon>
        <taxon>Pezizomycotina</taxon>
        <taxon>Dothideomycetes</taxon>
        <taxon>Dothideomycetes incertae sedis</taxon>
        <taxon>Trypetheliales</taxon>
        <taxon>Trypetheliaceae</taxon>
        <taxon>Viridothelium</taxon>
    </lineage>
</organism>
<keyword evidence="3" id="KW-1185">Reference proteome</keyword>
<dbReference type="Proteomes" id="UP000800092">
    <property type="component" value="Unassembled WGS sequence"/>
</dbReference>
<gene>
    <name evidence="2" type="ORF">EV356DRAFT_502933</name>
</gene>
<feature type="region of interest" description="Disordered" evidence="1">
    <location>
        <begin position="357"/>
        <end position="388"/>
    </location>
</feature>
<proteinExistence type="predicted"/>
<evidence type="ECO:0000313" key="3">
    <source>
        <dbReference type="Proteomes" id="UP000800092"/>
    </source>
</evidence>
<name>A0A6A6H865_VIRVR</name>
<evidence type="ECO:0000256" key="1">
    <source>
        <dbReference type="SAM" id="MobiDB-lite"/>
    </source>
</evidence>
<dbReference type="EMBL" id="ML991802">
    <property type="protein sequence ID" value="KAF2233991.1"/>
    <property type="molecule type" value="Genomic_DNA"/>
</dbReference>